<feature type="transmembrane region" description="Helical" evidence="9">
    <location>
        <begin position="949"/>
        <end position="971"/>
    </location>
</feature>
<reference evidence="13" key="2">
    <citation type="submission" date="2020-11" db="EMBL/GenBank/DDBJ databases">
        <authorList>
            <person name="McCartney M.A."/>
            <person name="Auch B."/>
            <person name="Kono T."/>
            <person name="Mallez S."/>
            <person name="Becker A."/>
            <person name="Gohl D.M."/>
            <person name="Silverstein K.A.T."/>
            <person name="Koren S."/>
            <person name="Bechman K.B."/>
            <person name="Herman A."/>
            <person name="Abrahante J.E."/>
            <person name="Garbe J."/>
        </authorList>
    </citation>
    <scope>NUCLEOTIDE SEQUENCE</scope>
    <source>
        <strain evidence="13">Duluth1</strain>
        <tissue evidence="13">Whole animal</tissue>
    </source>
</reference>
<dbReference type="PANTHER" id="PTHR13800">
    <property type="entry name" value="TRANSIENT RECEPTOR POTENTIAL CATION CHANNEL, SUBFAMILY M, MEMBER 6"/>
    <property type="match status" value="1"/>
</dbReference>
<feature type="transmembrane region" description="Helical" evidence="9">
    <location>
        <begin position="1022"/>
        <end position="1043"/>
    </location>
</feature>
<evidence type="ECO:0000313" key="14">
    <source>
        <dbReference type="Proteomes" id="UP000828390"/>
    </source>
</evidence>
<evidence type="ECO:0000256" key="7">
    <source>
        <dbReference type="ARBA" id="ARBA00023303"/>
    </source>
</evidence>
<dbReference type="Pfam" id="PF18139">
    <property type="entry name" value="LSDAT_euk"/>
    <property type="match status" value="1"/>
</dbReference>
<keyword evidence="5" id="KW-0406">Ion transport</keyword>
<feature type="transmembrane region" description="Helical" evidence="9">
    <location>
        <begin position="917"/>
        <end position="937"/>
    </location>
</feature>
<feature type="domain" description="TRPM SLOG" evidence="11">
    <location>
        <begin position="223"/>
        <end position="491"/>
    </location>
</feature>
<dbReference type="Pfam" id="PF25508">
    <property type="entry name" value="TRPM2"/>
    <property type="match status" value="1"/>
</dbReference>
<evidence type="ECO:0000256" key="5">
    <source>
        <dbReference type="ARBA" id="ARBA00023065"/>
    </source>
</evidence>
<feature type="transmembrane region" description="Helical" evidence="9">
    <location>
        <begin position="885"/>
        <end position="905"/>
    </location>
</feature>
<feature type="transmembrane region" description="Helical" evidence="9">
    <location>
        <begin position="1091"/>
        <end position="1119"/>
    </location>
</feature>
<keyword evidence="2" id="KW-0813">Transport</keyword>
<organism evidence="13 14">
    <name type="scientific">Dreissena polymorpha</name>
    <name type="common">Zebra mussel</name>
    <name type="synonym">Mytilus polymorpha</name>
    <dbReference type="NCBI Taxonomy" id="45954"/>
    <lineage>
        <taxon>Eukaryota</taxon>
        <taxon>Metazoa</taxon>
        <taxon>Spiralia</taxon>
        <taxon>Lophotrochozoa</taxon>
        <taxon>Mollusca</taxon>
        <taxon>Bivalvia</taxon>
        <taxon>Autobranchia</taxon>
        <taxon>Heteroconchia</taxon>
        <taxon>Euheterodonta</taxon>
        <taxon>Imparidentia</taxon>
        <taxon>Neoheterodontei</taxon>
        <taxon>Myida</taxon>
        <taxon>Dreissenoidea</taxon>
        <taxon>Dreissenidae</taxon>
        <taxon>Dreissena</taxon>
    </lineage>
</organism>
<dbReference type="EMBL" id="JAIWYP010000008">
    <property type="protein sequence ID" value="KAH3785942.1"/>
    <property type="molecule type" value="Genomic_DNA"/>
</dbReference>
<comment type="subcellular location">
    <subcellularLocation>
        <location evidence="1">Membrane</location>
        <topology evidence="1">Multi-pass membrane protein</topology>
    </subcellularLocation>
</comment>
<dbReference type="GO" id="GO:0030001">
    <property type="term" value="P:metal ion transport"/>
    <property type="evidence" value="ECO:0007669"/>
    <property type="project" value="TreeGrafter"/>
</dbReference>
<dbReference type="InterPro" id="IPR005821">
    <property type="entry name" value="Ion_trans_dom"/>
</dbReference>
<evidence type="ECO:0000256" key="2">
    <source>
        <dbReference type="ARBA" id="ARBA00022448"/>
    </source>
</evidence>
<dbReference type="Pfam" id="PF00520">
    <property type="entry name" value="Ion_trans"/>
    <property type="match status" value="1"/>
</dbReference>
<protein>
    <recommendedName>
        <fullName evidence="15">Transient receptor potential cation channel subfamily M member 3</fullName>
    </recommendedName>
</protein>
<keyword evidence="3 9" id="KW-0812">Transmembrane</keyword>
<gene>
    <name evidence="13" type="ORF">DPMN_164038</name>
</gene>
<sequence>MASIVPQSRHDMDMAYSVESYRGGAVSSMAREDLEKQRNMMSMQEARWVGVRKKVPGMSGIPGTKQKTRSQQSPRFQSRFESGYLDMEDPYMKKINEMNTDMKEKFQQKECYRFVPAQLHLQRPKAVHMQDIKCCCGEILSEHKIMKESHGTFEKTHAFEQLVSPEFHELMARDGMDEPPKKIPEPQKPWDGKNDKVVRKLTTTSFGKINFENVEHAGGKKPAKYVRVSDDTDVVHLLELMKKHWRMMEPKQPDLVISVVGGAKNFKLDGRMRDTFSSGLIKAAKTTSAWLISSGFNMGIMKSVGQAVRQGQSFNWDNDRMVHVLRCIGIAPWGYVKDRKFLENTEERSRRNEAINYRTSNVILHDSPVPLNPDHTHFIFVDDGLRNRYGGVSGVRARLEQKISQPESEGGLGIPLVLVVVEGGTDSIHDASESLKQKIPVVVCAGTGRAADILKFAYKYTKTSGDKKMTQEQEKKLDQKILDAYGKTWKDDERAKNIGNIKKKVQECCECTDLMHIFHMNKHEDLDLAILSVLLKARKGSDEQQRLSQLKLALNWDRVDIAQEEIFREDVLWSTGTLHDVLTEALKKNKVQFVELILRQGIVMKEYLTVQVMVELYENIPSYVGKVMHRLTGKTLNETDKNKTGGKTFVDIENIRDLLFKLLDKYDTMEELLVPLDRDTEEAAVNPKLRHFQRPYKMLLTWALLLKYQEMAKLFWELGDEPITSALVATRIFQNMAKYLPKHESHLQEGFEELKKEFEGLATNVLNACHMVDPDKAMMIVERKSPCFNEMSCLQIAASANDTKFLSSPTCFSSLNMKWKHGILFTLPKMFLCIIFPPYIIFGLEILNLDVGKNDGNNGTGNWCQKIRAWVQKIAIFYSSPLSKFAHGMVAYAVFLIAHSYMVLVDFKRYEVTPLEWVMVIWVFSFFIDEIHTFIAFPSPTFWSKIRDWYGFLKWLDVINFILAFVAFIVHIASPHHFNVTKVLYCVNSIIFYLRIMKIYIAHGQLGPKMFMIRRMLDELRMFVMVMVVFLLAYGIASQGLLYKTRSPTWRILKDIIYFPYWQLFGEIFLEEIDTEDSCTAGADNCRTSHWLVYFLLAGYLMVGNILLLNLLIAIFRYATSSSSTFSLPSSGMQHPPPQPSHCHLQVCNILLLNLLMAIFRYATSPSSTFSLPSSGMQHPPPQPTHCHLQSRV</sequence>
<evidence type="ECO:0000259" key="11">
    <source>
        <dbReference type="Pfam" id="PF18139"/>
    </source>
</evidence>
<feature type="region of interest" description="Disordered" evidence="8">
    <location>
        <begin position="1172"/>
        <end position="1193"/>
    </location>
</feature>
<dbReference type="GO" id="GO:0005886">
    <property type="term" value="C:plasma membrane"/>
    <property type="evidence" value="ECO:0007669"/>
    <property type="project" value="TreeGrafter"/>
</dbReference>
<dbReference type="Proteomes" id="UP000828390">
    <property type="component" value="Unassembled WGS sequence"/>
</dbReference>
<evidence type="ECO:0008006" key="15">
    <source>
        <dbReference type="Google" id="ProtNLM"/>
    </source>
</evidence>
<keyword evidence="14" id="KW-1185">Reference proteome</keyword>
<feature type="domain" description="TRPM-like" evidence="12">
    <location>
        <begin position="565"/>
        <end position="807"/>
    </location>
</feature>
<evidence type="ECO:0000256" key="3">
    <source>
        <dbReference type="ARBA" id="ARBA00022692"/>
    </source>
</evidence>
<keyword evidence="6 9" id="KW-0472">Membrane</keyword>
<reference evidence="13" key="1">
    <citation type="journal article" date="2019" name="bioRxiv">
        <title>The Genome of the Zebra Mussel, Dreissena polymorpha: A Resource for Invasive Species Research.</title>
        <authorList>
            <person name="McCartney M.A."/>
            <person name="Auch B."/>
            <person name="Kono T."/>
            <person name="Mallez S."/>
            <person name="Zhang Y."/>
            <person name="Obille A."/>
            <person name="Becker A."/>
            <person name="Abrahante J.E."/>
            <person name="Garbe J."/>
            <person name="Badalamenti J.P."/>
            <person name="Herman A."/>
            <person name="Mangelson H."/>
            <person name="Liachko I."/>
            <person name="Sullivan S."/>
            <person name="Sone E.D."/>
            <person name="Koren S."/>
            <person name="Silverstein K.A.T."/>
            <person name="Beckman K.B."/>
            <person name="Gohl D.M."/>
        </authorList>
    </citation>
    <scope>NUCLEOTIDE SEQUENCE</scope>
    <source>
        <strain evidence="13">Duluth1</strain>
        <tissue evidence="13">Whole animal</tissue>
    </source>
</reference>
<evidence type="ECO:0000256" key="8">
    <source>
        <dbReference type="SAM" id="MobiDB-lite"/>
    </source>
</evidence>
<dbReference type="GO" id="GO:0005261">
    <property type="term" value="F:monoatomic cation channel activity"/>
    <property type="evidence" value="ECO:0007669"/>
    <property type="project" value="TreeGrafter"/>
</dbReference>
<dbReference type="InterPro" id="IPR057366">
    <property type="entry name" value="TRPM-like"/>
</dbReference>
<dbReference type="InterPro" id="IPR050927">
    <property type="entry name" value="TRPM"/>
</dbReference>
<proteinExistence type="predicted"/>
<keyword evidence="7" id="KW-0407">Ion channel</keyword>
<evidence type="ECO:0000313" key="13">
    <source>
        <dbReference type="EMBL" id="KAH3785942.1"/>
    </source>
</evidence>
<feature type="domain" description="Ion transport" evidence="10">
    <location>
        <begin position="892"/>
        <end position="1116"/>
    </location>
</feature>
<dbReference type="PANTHER" id="PTHR13800:SF1">
    <property type="entry name" value="TRANSIENT RECEPTOR POTENTIAL CATION CHANNEL TRPM"/>
    <property type="match status" value="1"/>
</dbReference>
<dbReference type="AlphaFoldDB" id="A0A9D4EXW9"/>
<evidence type="ECO:0000256" key="1">
    <source>
        <dbReference type="ARBA" id="ARBA00004141"/>
    </source>
</evidence>
<evidence type="ECO:0000256" key="9">
    <source>
        <dbReference type="SAM" id="Phobius"/>
    </source>
</evidence>
<feature type="transmembrane region" description="Helical" evidence="9">
    <location>
        <begin position="822"/>
        <end position="842"/>
    </location>
</feature>
<name>A0A9D4EXW9_DREPO</name>
<evidence type="ECO:0000259" key="12">
    <source>
        <dbReference type="Pfam" id="PF25508"/>
    </source>
</evidence>
<accession>A0A9D4EXW9</accession>
<evidence type="ECO:0000256" key="6">
    <source>
        <dbReference type="ARBA" id="ARBA00023136"/>
    </source>
</evidence>
<evidence type="ECO:0000259" key="10">
    <source>
        <dbReference type="Pfam" id="PF00520"/>
    </source>
</evidence>
<feature type="transmembrane region" description="Helical" evidence="9">
    <location>
        <begin position="983"/>
        <end position="1002"/>
    </location>
</feature>
<dbReference type="InterPro" id="IPR041491">
    <property type="entry name" value="TRPM_SLOG"/>
</dbReference>
<evidence type="ECO:0000256" key="4">
    <source>
        <dbReference type="ARBA" id="ARBA00022989"/>
    </source>
</evidence>
<keyword evidence="4 9" id="KW-1133">Transmembrane helix</keyword>
<comment type="caution">
    <text evidence="13">The sequence shown here is derived from an EMBL/GenBank/DDBJ whole genome shotgun (WGS) entry which is preliminary data.</text>
</comment>